<organism evidence="1 2">
    <name type="scientific">Lysobacter antibioticus</name>
    <dbReference type="NCBI Taxonomy" id="84531"/>
    <lineage>
        <taxon>Bacteria</taxon>
        <taxon>Pseudomonadati</taxon>
        <taxon>Pseudomonadota</taxon>
        <taxon>Gammaproteobacteria</taxon>
        <taxon>Lysobacterales</taxon>
        <taxon>Lysobacteraceae</taxon>
        <taxon>Lysobacter</taxon>
    </lineage>
</organism>
<dbReference type="EMBL" id="CP011129">
    <property type="protein sequence ID" value="ALN83033.1"/>
    <property type="molecule type" value="Genomic_DNA"/>
</dbReference>
<sequence length="156" mass="17407">MTLLERCMGRPASELADYAPEMLLDLKKQTADALATAKANADWIDRALDLRYGQIAAQQRLAADKDTGTVTFADGDIRVSVQLPKKVEWDQAQLARIVERIRAAGKDPAEFVEVTYRISETRYNAWPASLRTSFDAARTLKMGKPSFRLSSPEDES</sequence>
<reference evidence="1 2" key="1">
    <citation type="journal article" date="2015" name="BMC Genomics">
        <title>Comparative genomics and metabolic profiling of the genus Lysobacter.</title>
        <authorList>
            <person name="de Bruijn I."/>
            <person name="Cheng X."/>
            <person name="de Jager V."/>
            <person name="Exposito R.G."/>
            <person name="Watrous J."/>
            <person name="Patel N."/>
            <person name="Postma J."/>
            <person name="Dorrestein P.C."/>
            <person name="Kobayashi D."/>
            <person name="Raaijmakers J.M."/>
        </authorList>
    </citation>
    <scope>NUCLEOTIDE SEQUENCE [LARGE SCALE GENOMIC DNA]</scope>
    <source>
        <strain evidence="1 2">76</strain>
    </source>
</reference>
<dbReference type="Proteomes" id="UP000060787">
    <property type="component" value="Chromosome"/>
</dbReference>
<accession>A0A0S2FHJ5</accession>
<dbReference type="PATRIC" id="fig|84531.8.peg.4918"/>
<dbReference type="STRING" id="84531.LA76x_4931"/>
<gene>
    <name evidence="1" type="ORF">LA76x_4931</name>
</gene>
<protein>
    <submittedName>
        <fullName evidence="1">Uncharacterized protein</fullName>
    </submittedName>
</protein>
<evidence type="ECO:0000313" key="1">
    <source>
        <dbReference type="EMBL" id="ALN83033.1"/>
    </source>
</evidence>
<proteinExistence type="predicted"/>
<dbReference type="AlphaFoldDB" id="A0A0S2FHJ5"/>
<evidence type="ECO:0000313" key="2">
    <source>
        <dbReference type="Proteomes" id="UP000060787"/>
    </source>
</evidence>
<keyword evidence="2" id="KW-1185">Reference proteome</keyword>
<dbReference type="RefSeq" id="WP_057919590.1">
    <property type="nucleotide sequence ID" value="NZ_CP011129.1"/>
</dbReference>
<name>A0A0S2FHJ5_LYSAN</name>
<dbReference type="KEGG" id="lab:LA76x_4931"/>